<dbReference type="RefSeq" id="WP_011647204.1">
    <property type="nucleotide sequence ID" value="NZ_ARYI01000012.1"/>
</dbReference>
<dbReference type="Proteomes" id="UP000025061">
    <property type="component" value="Unassembled WGS sequence"/>
</dbReference>
<evidence type="ECO:0000259" key="14">
    <source>
        <dbReference type="Pfam" id="PF00593"/>
    </source>
</evidence>
<keyword evidence="17" id="KW-1185">Reference proteome</keyword>
<evidence type="ECO:0000256" key="6">
    <source>
        <dbReference type="ARBA" id="ARBA00023004"/>
    </source>
</evidence>
<keyword evidence="7" id="KW-0406">Ion transport</keyword>
<feature type="signal peptide" evidence="13">
    <location>
        <begin position="1"/>
        <end position="39"/>
    </location>
</feature>
<evidence type="ECO:0000256" key="13">
    <source>
        <dbReference type="SAM" id="SignalP"/>
    </source>
</evidence>
<dbReference type="SUPFAM" id="SSF56935">
    <property type="entry name" value="Porins"/>
    <property type="match status" value="1"/>
</dbReference>
<comment type="similarity">
    <text evidence="11 12">Belongs to the TonB-dependent receptor family.</text>
</comment>
<dbReference type="PROSITE" id="PS52016">
    <property type="entry name" value="TONB_DEPENDENT_REC_3"/>
    <property type="match status" value="1"/>
</dbReference>
<reference evidence="16 17" key="1">
    <citation type="submission" date="2013-04" db="EMBL/GenBank/DDBJ databases">
        <title>Hyphomonas hirschiana VP5 Genome Sequencing.</title>
        <authorList>
            <person name="Lai Q."/>
            <person name="Shao Z."/>
        </authorList>
    </citation>
    <scope>NUCLEOTIDE SEQUENCE [LARGE SCALE GENOMIC DNA]</scope>
    <source>
        <strain evidence="16 17">VP5</strain>
    </source>
</reference>
<dbReference type="Pfam" id="PF07715">
    <property type="entry name" value="Plug"/>
    <property type="match status" value="1"/>
</dbReference>
<dbReference type="InterPro" id="IPR039426">
    <property type="entry name" value="TonB-dep_rcpt-like"/>
</dbReference>
<keyword evidence="3 11" id="KW-1134">Transmembrane beta strand</keyword>
<keyword evidence="2 11" id="KW-0813">Transport</keyword>
<keyword evidence="9 11" id="KW-0472">Membrane</keyword>
<evidence type="ECO:0000256" key="8">
    <source>
        <dbReference type="ARBA" id="ARBA00023077"/>
    </source>
</evidence>
<dbReference type="Pfam" id="PF00593">
    <property type="entry name" value="TonB_dep_Rec_b-barrel"/>
    <property type="match status" value="1"/>
</dbReference>
<evidence type="ECO:0000256" key="10">
    <source>
        <dbReference type="ARBA" id="ARBA00023237"/>
    </source>
</evidence>
<evidence type="ECO:0000256" key="12">
    <source>
        <dbReference type="RuleBase" id="RU003357"/>
    </source>
</evidence>
<dbReference type="EMBL" id="ARYI01000012">
    <property type="protein sequence ID" value="KCZ90511.1"/>
    <property type="molecule type" value="Genomic_DNA"/>
</dbReference>
<dbReference type="Gene3D" id="2.40.170.20">
    <property type="entry name" value="TonB-dependent receptor, beta-barrel domain"/>
    <property type="match status" value="1"/>
</dbReference>
<keyword evidence="13" id="KW-0732">Signal</keyword>
<evidence type="ECO:0000313" key="16">
    <source>
        <dbReference type="EMBL" id="KCZ90511.1"/>
    </source>
</evidence>
<organism evidence="16 17">
    <name type="scientific">Hyphomonas hirschiana VP5</name>
    <dbReference type="NCBI Taxonomy" id="1280951"/>
    <lineage>
        <taxon>Bacteria</taxon>
        <taxon>Pseudomonadati</taxon>
        <taxon>Pseudomonadota</taxon>
        <taxon>Alphaproteobacteria</taxon>
        <taxon>Hyphomonadales</taxon>
        <taxon>Hyphomonadaceae</taxon>
        <taxon>Hyphomonas</taxon>
    </lineage>
</organism>
<dbReference type="PANTHER" id="PTHR32552:SF81">
    <property type="entry name" value="TONB-DEPENDENT OUTER MEMBRANE RECEPTOR"/>
    <property type="match status" value="1"/>
</dbReference>
<dbReference type="OrthoDB" id="7618183at2"/>
<dbReference type="PATRIC" id="fig|1280951.3.peg.2673"/>
<keyword evidence="10 11" id="KW-0998">Cell outer membrane</keyword>
<keyword evidence="4" id="KW-0410">Iron transport</keyword>
<evidence type="ECO:0000259" key="15">
    <source>
        <dbReference type="Pfam" id="PF07715"/>
    </source>
</evidence>
<protein>
    <submittedName>
        <fullName evidence="16">Outer membrane receptor (OMR) family protein</fullName>
    </submittedName>
</protein>
<feature type="domain" description="TonB-dependent receptor plug" evidence="15">
    <location>
        <begin position="79"/>
        <end position="184"/>
    </location>
</feature>
<sequence length="778" mass="83933">MSDINKRIASGAGKFIRTTWLGHASALALLGGMALPAIAQETTPPPAAQEADTQEPATDELAVMSQVTVTAQRRAQSLGDVPISVNVVSGDTLAVQRISNLQDLSAFVPNLTVPERPGSTGASLRGLGTGGRNALFDQAVIVQVDGITSARSAQFTVPYFDVERVEVLRGAQGVLFGKNATAGAINIVTANPTDTFTGSVTAGYEFENQGYVMEGFVAGPLTETLGGRLAVKYERAGGFIEDRNLGEDAGEIDTIAARGTLQWRPNDRLNARFKIDVGEVDERGNNIEIAACTSNLARILSISPTEDCIMNRTSARSFMDEDNTRSAAFIANIDYEIGDHTFSSVSGYSQYEQSTARDLDVTPVEALNRYVDESYDQYYQEFRLISPADGRLTYILGVTGQFQNIELSDVTDLNVLGLPFGNLSPAPFSAASNRRSIQFADQSTASYSAFAHVTFNVTDSFRILGGARYTDETKEIDYVVTRALWGTNTPVVTPLDIDLTGQERSESNFDPQIGVQYDLTDRLMSYFTASIVHKGGGFNIDETDGRAIADTFTYQPEEAESYEAGLKWSGRGRYLNLAVFRTDFSDLQVASNDGTRTVVRNAAVARSEGVEVDGFWQLGDYITLAGGLAYTDATFLEYPGGSCTAAAAAAIAPTPCVADLSGNRLTFAPEWSGNLVADARFPVRDGLEATLGATLSYRSDQFAQENNDPTLAIDENTTVDLRAGLTTEDDRKSIRLVARNLFDETVPSFLFPFPRAPGSTVAISPRGRSVLLELSSKF</sequence>
<gene>
    <name evidence="16" type="ORF">HHI_13270</name>
</gene>
<dbReference type="InterPro" id="IPR000531">
    <property type="entry name" value="Beta-barrel_TonB"/>
</dbReference>
<evidence type="ECO:0000256" key="11">
    <source>
        <dbReference type="PROSITE-ProRule" id="PRU01360"/>
    </source>
</evidence>
<evidence type="ECO:0000313" key="17">
    <source>
        <dbReference type="Proteomes" id="UP000025061"/>
    </source>
</evidence>
<feature type="chain" id="PRO_5001578137" evidence="13">
    <location>
        <begin position="40"/>
        <end position="778"/>
    </location>
</feature>
<proteinExistence type="inferred from homology"/>
<evidence type="ECO:0000256" key="1">
    <source>
        <dbReference type="ARBA" id="ARBA00004571"/>
    </source>
</evidence>
<dbReference type="InterPro" id="IPR012910">
    <property type="entry name" value="Plug_dom"/>
</dbReference>
<dbReference type="InterPro" id="IPR036942">
    <property type="entry name" value="Beta-barrel_TonB_sf"/>
</dbReference>
<accession>A0A059FIZ8</accession>
<keyword evidence="16" id="KW-0675">Receptor</keyword>
<keyword evidence="5 11" id="KW-0812">Transmembrane</keyword>
<dbReference type="GO" id="GO:0006826">
    <property type="term" value="P:iron ion transport"/>
    <property type="evidence" value="ECO:0007669"/>
    <property type="project" value="UniProtKB-KW"/>
</dbReference>
<dbReference type="AlphaFoldDB" id="A0A059FIZ8"/>
<evidence type="ECO:0000256" key="5">
    <source>
        <dbReference type="ARBA" id="ARBA00022692"/>
    </source>
</evidence>
<feature type="domain" description="TonB-dependent receptor-like beta-barrel" evidence="14">
    <location>
        <begin position="319"/>
        <end position="741"/>
    </location>
</feature>
<evidence type="ECO:0000256" key="2">
    <source>
        <dbReference type="ARBA" id="ARBA00022448"/>
    </source>
</evidence>
<keyword evidence="8 12" id="KW-0798">TonB box</keyword>
<name>A0A059FIZ8_9PROT</name>
<evidence type="ECO:0000256" key="9">
    <source>
        <dbReference type="ARBA" id="ARBA00023136"/>
    </source>
</evidence>
<evidence type="ECO:0000256" key="7">
    <source>
        <dbReference type="ARBA" id="ARBA00023065"/>
    </source>
</evidence>
<evidence type="ECO:0000256" key="4">
    <source>
        <dbReference type="ARBA" id="ARBA00022496"/>
    </source>
</evidence>
<dbReference type="PANTHER" id="PTHR32552">
    <property type="entry name" value="FERRICHROME IRON RECEPTOR-RELATED"/>
    <property type="match status" value="1"/>
</dbReference>
<dbReference type="CDD" id="cd01347">
    <property type="entry name" value="ligand_gated_channel"/>
    <property type="match status" value="1"/>
</dbReference>
<dbReference type="GO" id="GO:0009279">
    <property type="term" value="C:cell outer membrane"/>
    <property type="evidence" value="ECO:0007669"/>
    <property type="project" value="UniProtKB-SubCell"/>
</dbReference>
<comment type="caution">
    <text evidence="16">The sequence shown here is derived from an EMBL/GenBank/DDBJ whole genome shotgun (WGS) entry which is preliminary data.</text>
</comment>
<evidence type="ECO:0000256" key="3">
    <source>
        <dbReference type="ARBA" id="ARBA00022452"/>
    </source>
</evidence>
<keyword evidence="6" id="KW-0408">Iron</keyword>
<comment type="subcellular location">
    <subcellularLocation>
        <location evidence="1 11">Cell outer membrane</location>
        <topology evidence="1 11">Multi-pass membrane protein</topology>
    </subcellularLocation>
</comment>